<dbReference type="InterPro" id="IPR004045">
    <property type="entry name" value="Glutathione_S-Trfase_N"/>
</dbReference>
<organism evidence="2 3">
    <name type="scientific">Ponticoccus litoralis</name>
    <dbReference type="NCBI Taxonomy" id="422297"/>
    <lineage>
        <taxon>Bacteria</taxon>
        <taxon>Pseudomonadati</taxon>
        <taxon>Pseudomonadota</taxon>
        <taxon>Alphaproteobacteria</taxon>
        <taxon>Rhodobacterales</taxon>
        <taxon>Roseobacteraceae</taxon>
        <taxon>Ponticoccus</taxon>
    </lineage>
</organism>
<dbReference type="PROSITE" id="PS50404">
    <property type="entry name" value="GST_NTER"/>
    <property type="match status" value="1"/>
</dbReference>
<dbReference type="SUPFAM" id="SSF52833">
    <property type="entry name" value="Thioredoxin-like"/>
    <property type="match status" value="1"/>
</dbReference>
<dbReference type="Pfam" id="PF13417">
    <property type="entry name" value="GST_N_3"/>
    <property type="match status" value="1"/>
</dbReference>
<dbReference type="Gene3D" id="1.20.1050.10">
    <property type="match status" value="1"/>
</dbReference>
<accession>A0AAW9SHQ2</accession>
<dbReference type="InterPro" id="IPR036249">
    <property type="entry name" value="Thioredoxin-like_sf"/>
</dbReference>
<comment type="caution">
    <text evidence="2">The sequence shown here is derived from an EMBL/GenBank/DDBJ whole genome shotgun (WGS) entry which is preliminary data.</text>
</comment>
<protein>
    <submittedName>
        <fullName evidence="2">Glutathione S-transferase family protein</fullName>
    </submittedName>
</protein>
<sequence length="206" mass="22248">MLTLYHAPFSRSTRIVQLIELMGISDRIDLRIVQIRRGDGSGARDAANPHPEGKVPLLVHDGVAIRETSAIMEHLMAVFPEEAARTVPRPGTPEHGAMLAWMAWSGAVLEPLVLLKIAGFQHPLLRDSYRDMDGALALLEEALTGRPFLMGERLTPADILASSSFPFLPGGTAEHSAITDWLARCQAAPSARAAEELDAEKAKAAA</sequence>
<dbReference type="Gene3D" id="3.40.30.10">
    <property type="entry name" value="Glutaredoxin"/>
    <property type="match status" value="1"/>
</dbReference>
<gene>
    <name evidence="2" type="ORF">ABFB10_01070</name>
</gene>
<name>A0AAW9SHQ2_9RHOB</name>
<keyword evidence="3" id="KW-1185">Reference proteome</keyword>
<dbReference type="EMBL" id="JBDNCH010000002">
    <property type="protein sequence ID" value="MEN9059832.1"/>
    <property type="molecule type" value="Genomic_DNA"/>
</dbReference>
<dbReference type="SUPFAM" id="SSF47616">
    <property type="entry name" value="GST C-terminal domain-like"/>
    <property type="match status" value="1"/>
</dbReference>
<feature type="domain" description="GST N-terminal" evidence="1">
    <location>
        <begin position="1"/>
        <end position="83"/>
    </location>
</feature>
<evidence type="ECO:0000313" key="3">
    <source>
        <dbReference type="Proteomes" id="UP001428774"/>
    </source>
</evidence>
<reference evidence="2 3" key="1">
    <citation type="submission" date="2024-05" db="EMBL/GenBank/DDBJ databases">
        <title>Genome sequence of Ponticoccus litoralis KCCM 90028.</title>
        <authorList>
            <person name="Kim J.M."/>
            <person name="Lee J.K."/>
            <person name="Choi B.J."/>
            <person name="Bayburt H."/>
            <person name="Baek J.H."/>
            <person name="Jeon C.O."/>
        </authorList>
    </citation>
    <scope>NUCLEOTIDE SEQUENCE [LARGE SCALE GENOMIC DNA]</scope>
    <source>
        <strain evidence="2 3">KCCM 90028</strain>
    </source>
</reference>
<dbReference type="InterPro" id="IPR036282">
    <property type="entry name" value="Glutathione-S-Trfase_C_sf"/>
</dbReference>
<dbReference type="RefSeq" id="WP_347164975.1">
    <property type="nucleotide sequence ID" value="NZ_JBDNCH010000002.1"/>
</dbReference>
<evidence type="ECO:0000313" key="2">
    <source>
        <dbReference type="EMBL" id="MEN9059832.1"/>
    </source>
</evidence>
<dbReference type="PANTHER" id="PTHR44051">
    <property type="entry name" value="GLUTATHIONE S-TRANSFERASE-RELATED"/>
    <property type="match status" value="1"/>
</dbReference>
<dbReference type="Proteomes" id="UP001428774">
    <property type="component" value="Unassembled WGS sequence"/>
</dbReference>
<proteinExistence type="predicted"/>
<dbReference type="AlphaFoldDB" id="A0AAW9SHQ2"/>
<evidence type="ECO:0000259" key="1">
    <source>
        <dbReference type="PROSITE" id="PS50404"/>
    </source>
</evidence>
<dbReference type="PANTHER" id="PTHR44051:SF8">
    <property type="entry name" value="GLUTATHIONE S-TRANSFERASE GSTA"/>
    <property type="match status" value="1"/>
</dbReference>